<dbReference type="EMBL" id="JAUSUZ010000001">
    <property type="protein sequence ID" value="MDQ0363356.1"/>
    <property type="molecule type" value="Genomic_DNA"/>
</dbReference>
<name>A0AAE3W886_9ACTN</name>
<dbReference type="AlphaFoldDB" id="A0AAE3W886"/>
<feature type="region of interest" description="Disordered" evidence="1">
    <location>
        <begin position="26"/>
        <end position="54"/>
    </location>
</feature>
<reference evidence="3 4" key="1">
    <citation type="submission" date="2023-07" db="EMBL/GenBank/DDBJ databases">
        <title>Sequencing the genomes of 1000 actinobacteria strains.</title>
        <authorList>
            <person name="Klenk H.-P."/>
        </authorList>
    </citation>
    <scope>NUCLEOTIDE SEQUENCE [LARGE SCALE GENOMIC DNA]</scope>
    <source>
        <strain evidence="3 4">DSM 44709</strain>
    </source>
</reference>
<protein>
    <submittedName>
        <fullName evidence="3">Uncharacterized protein</fullName>
    </submittedName>
</protein>
<organism evidence="3 4">
    <name type="scientific">Catenuloplanes indicus</name>
    <dbReference type="NCBI Taxonomy" id="137267"/>
    <lineage>
        <taxon>Bacteria</taxon>
        <taxon>Bacillati</taxon>
        <taxon>Actinomycetota</taxon>
        <taxon>Actinomycetes</taxon>
        <taxon>Micromonosporales</taxon>
        <taxon>Micromonosporaceae</taxon>
        <taxon>Catenuloplanes</taxon>
    </lineage>
</organism>
<evidence type="ECO:0000313" key="2">
    <source>
        <dbReference type="EMBL" id="MDQ0363356.1"/>
    </source>
</evidence>
<evidence type="ECO:0000256" key="1">
    <source>
        <dbReference type="SAM" id="MobiDB-lite"/>
    </source>
</evidence>
<dbReference type="EMBL" id="JAUSUZ010000002">
    <property type="protein sequence ID" value="MDQ0371678.1"/>
    <property type="molecule type" value="Genomic_DNA"/>
</dbReference>
<dbReference type="Proteomes" id="UP001240236">
    <property type="component" value="Unassembled WGS sequence"/>
</dbReference>
<sequence>MRQDTTCNHQPCHSYCPRIGRLAADEGRPPVQRTGVGALASTDTVTTSNSTKAA</sequence>
<proteinExistence type="predicted"/>
<keyword evidence="4" id="KW-1185">Reference proteome</keyword>
<accession>A0AAE3W886</accession>
<evidence type="ECO:0000313" key="3">
    <source>
        <dbReference type="EMBL" id="MDQ0371678.1"/>
    </source>
</evidence>
<dbReference type="RefSeq" id="WP_307233920.1">
    <property type="nucleotide sequence ID" value="NZ_JAUSUZ010000001.1"/>
</dbReference>
<feature type="compositionally biased region" description="Polar residues" evidence="1">
    <location>
        <begin position="41"/>
        <end position="54"/>
    </location>
</feature>
<comment type="caution">
    <text evidence="3">The sequence shown here is derived from an EMBL/GenBank/DDBJ whole genome shotgun (WGS) entry which is preliminary data.</text>
</comment>
<evidence type="ECO:0000313" key="4">
    <source>
        <dbReference type="Proteomes" id="UP001240236"/>
    </source>
</evidence>
<gene>
    <name evidence="2" type="ORF">J2S42_000025</name>
    <name evidence="3" type="ORF">J2S42_008426</name>
</gene>